<evidence type="ECO:0000313" key="2">
    <source>
        <dbReference type="EMBL" id="SVA01932.1"/>
    </source>
</evidence>
<feature type="region of interest" description="Disordered" evidence="1">
    <location>
        <begin position="1"/>
        <end position="25"/>
    </location>
</feature>
<accession>A0A381SCV1</accession>
<dbReference type="AlphaFoldDB" id="A0A381SCV1"/>
<protein>
    <submittedName>
        <fullName evidence="2">Uncharacterized protein</fullName>
    </submittedName>
</protein>
<dbReference type="EMBL" id="UINC01002953">
    <property type="protein sequence ID" value="SVA01932.1"/>
    <property type="molecule type" value="Genomic_DNA"/>
</dbReference>
<gene>
    <name evidence="2" type="ORF">METZ01_LOCUS54786</name>
</gene>
<organism evidence="2">
    <name type="scientific">marine metagenome</name>
    <dbReference type="NCBI Taxonomy" id="408172"/>
    <lineage>
        <taxon>unclassified sequences</taxon>
        <taxon>metagenomes</taxon>
        <taxon>ecological metagenomes</taxon>
    </lineage>
</organism>
<evidence type="ECO:0000256" key="1">
    <source>
        <dbReference type="SAM" id="MobiDB-lite"/>
    </source>
</evidence>
<sequence>MSRYITDSPPAYGPVGVSRLGPEYP</sequence>
<name>A0A381SCV1_9ZZZZ</name>
<proteinExistence type="predicted"/>
<reference evidence="2" key="1">
    <citation type="submission" date="2018-05" db="EMBL/GenBank/DDBJ databases">
        <authorList>
            <person name="Lanie J.A."/>
            <person name="Ng W.-L."/>
            <person name="Kazmierczak K.M."/>
            <person name="Andrzejewski T.M."/>
            <person name="Davidsen T.M."/>
            <person name="Wayne K.J."/>
            <person name="Tettelin H."/>
            <person name="Glass J.I."/>
            <person name="Rusch D."/>
            <person name="Podicherti R."/>
            <person name="Tsui H.-C.T."/>
            <person name="Winkler M.E."/>
        </authorList>
    </citation>
    <scope>NUCLEOTIDE SEQUENCE</scope>
</reference>